<gene>
    <name evidence="1" type="ordered locus">DGo_PB0518</name>
</gene>
<organism evidence="1 2">
    <name type="scientific">Deinococcus gobiensis (strain DSM 21396 / JCM 16679 / CGMCC 1.7299 / I-0)</name>
    <dbReference type="NCBI Taxonomy" id="745776"/>
    <lineage>
        <taxon>Bacteria</taxon>
        <taxon>Thermotogati</taxon>
        <taxon>Deinococcota</taxon>
        <taxon>Deinococci</taxon>
        <taxon>Deinococcales</taxon>
        <taxon>Deinococcaceae</taxon>
        <taxon>Deinococcus</taxon>
    </lineage>
</organism>
<keyword evidence="1" id="KW-0614">Plasmid</keyword>
<protein>
    <submittedName>
        <fullName evidence="1">Uncharacterized protein</fullName>
    </submittedName>
</protein>
<dbReference type="HOGENOM" id="CLU_1060599_0_0_0"/>
<dbReference type="RefSeq" id="WP_014686879.1">
    <property type="nucleotide sequence ID" value="NC_017791.1"/>
</dbReference>
<keyword evidence="2" id="KW-1185">Reference proteome</keyword>
<proteinExistence type="predicted"/>
<dbReference type="Proteomes" id="UP000007575">
    <property type="component" value="Plasmid P2"/>
</dbReference>
<sequence>MAKLLIQAETTTALAQEIRRVTGSEVLKVEEDGHTVYLALRRAGLTTAVVLTCTPLSLPMPDGENLAVKLEGEAENPAAARASRALTDLLTPAGLLFTPEGDWRARCAQWQARVQRAQGGDTLLGEYPDAVGYVGYNEIGKKAFEQDARRFLRQVRKLLGWPGEVTFNPSGIASSGDVYLHLTPPTGTGGVMIDVSAEGGFQPGGCSPSGVGLRWTLTPGEGQDRWAPAYRNRWARWTTTATQLADEIRAAQADAFPELKSA</sequence>
<geneLocation type="plasmid" evidence="1 2">
    <name>P2</name>
</geneLocation>
<dbReference type="KEGG" id="dgo:DGo_PB0518"/>
<reference evidence="1 2" key="1">
    <citation type="journal article" date="2012" name="PLoS ONE">
        <title>Genome sequence and transcriptome analysis of the radioresistant bacterium Deinococcus gobiensis: insights into the extreme environmental adaptations.</title>
        <authorList>
            <person name="Yuan M."/>
            <person name="Chen M."/>
            <person name="Zhang W."/>
            <person name="Lu W."/>
            <person name="Wang J."/>
            <person name="Yang M."/>
            <person name="Zhao P."/>
            <person name="Tang R."/>
            <person name="Li X."/>
            <person name="Hao Y."/>
            <person name="Zhou Z."/>
            <person name="Zhan Y."/>
            <person name="Yu H."/>
            <person name="Teng C."/>
            <person name="Yan Y."/>
            <person name="Ping S."/>
            <person name="Wang Y."/>
            <person name="Lin M."/>
        </authorList>
    </citation>
    <scope>NUCLEOTIDE SEQUENCE [LARGE SCALE GENOMIC DNA]</scope>
    <source>
        <strain evidence="2">DSM 21396 / JCM 16679 / CGMCC 1.7299 / I-0</strain>
        <plasmid evidence="1">P2</plasmid>
    </source>
</reference>
<accession>H8H2P0</accession>
<dbReference type="OrthoDB" id="60322at2"/>
<dbReference type="EMBL" id="CP002193">
    <property type="protein sequence ID" value="AFD27787.1"/>
    <property type="molecule type" value="Genomic_DNA"/>
</dbReference>
<dbReference type="AlphaFoldDB" id="H8H2P0"/>
<evidence type="ECO:0000313" key="2">
    <source>
        <dbReference type="Proteomes" id="UP000007575"/>
    </source>
</evidence>
<name>H8H2P0_DEIGI</name>
<evidence type="ECO:0000313" key="1">
    <source>
        <dbReference type="EMBL" id="AFD27787.1"/>
    </source>
</evidence>